<organism evidence="1 2">
    <name type="scientific">Pseudaquabacterium terrae</name>
    <dbReference type="NCBI Taxonomy" id="2732868"/>
    <lineage>
        <taxon>Bacteria</taxon>
        <taxon>Pseudomonadati</taxon>
        <taxon>Pseudomonadota</taxon>
        <taxon>Betaproteobacteria</taxon>
        <taxon>Burkholderiales</taxon>
        <taxon>Sphaerotilaceae</taxon>
        <taxon>Pseudaquabacterium</taxon>
    </lineage>
</organism>
<dbReference type="SUPFAM" id="SSF50475">
    <property type="entry name" value="FMN-binding split barrel"/>
    <property type="match status" value="1"/>
</dbReference>
<dbReference type="Proteomes" id="UP000737171">
    <property type="component" value="Unassembled WGS sequence"/>
</dbReference>
<evidence type="ECO:0000313" key="2">
    <source>
        <dbReference type="Proteomes" id="UP000737171"/>
    </source>
</evidence>
<dbReference type="RefSeq" id="WP_173122405.1">
    <property type="nucleotide sequence ID" value="NZ_JABRWJ010000003.1"/>
</dbReference>
<gene>
    <name evidence="1" type="ORF">HLB44_09815</name>
</gene>
<dbReference type="Gene3D" id="2.30.110.10">
    <property type="entry name" value="Electron Transport, Fmn-binding Protein, Chain A"/>
    <property type="match status" value="1"/>
</dbReference>
<accession>A0ABX2EF90</accession>
<dbReference type="InterPro" id="IPR007396">
    <property type="entry name" value="TR_PAI2-type"/>
</dbReference>
<name>A0ABX2EF90_9BURK</name>
<dbReference type="InterPro" id="IPR012349">
    <property type="entry name" value="Split_barrel_FMN-bd"/>
</dbReference>
<proteinExistence type="predicted"/>
<dbReference type="Pfam" id="PF04299">
    <property type="entry name" value="FMN_bind_2"/>
    <property type="match status" value="1"/>
</dbReference>
<keyword evidence="2" id="KW-1185">Reference proteome</keyword>
<dbReference type="PANTHER" id="PTHR35802:SF1">
    <property type="entry name" value="PROTEASE SYNTHASE AND SPORULATION PROTEIN PAI 2"/>
    <property type="match status" value="1"/>
</dbReference>
<evidence type="ECO:0000313" key="1">
    <source>
        <dbReference type="EMBL" id="NRF67279.1"/>
    </source>
</evidence>
<reference evidence="1 2" key="1">
    <citation type="submission" date="2020-05" db="EMBL/GenBank/DDBJ databases">
        <title>Aquincola sp. isolate from soil.</title>
        <authorList>
            <person name="Han J."/>
            <person name="Kim D.-U."/>
        </authorList>
    </citation>
    <scope>NUCLEOTIDE SEQUENCE [LARGE SCALE GENOMIC DNA]</scope>
    <source>
        <strain evidence="1 2">S2</strain>
    </source>
</reference>
<dbReference type="PIRSF" id="PIRSF010372">
    <property type="entry name" value="PaiB"/>
    <property type="match status" value="1"/>
</dbReference>
<dbReference type="EMBL" id="JABRWJ010000003">
    <property type="protein sequence ID" value="NRF67279.1"/>
    <property type="molecule type" value="Genomic_DNA"/>
</dbReference>
<comment type="caution">
    <text evidence="1">The sequence shown here is derived from an EMBL/GenBank/DDBJ whole genome shotgun (WGS) entry which is preliminary data.</text>
</comment>
<dbReference type="PANTHER" id="PTHR35802">
    <property type="entry name" value="PROTEASE SYNTHASE AND SPORULATION PROTEIN PAI 2"/>
    <property type="match status" value="1"/>
</dbReference>
<sequence>MNTPDIFRPTADSEIDRLVAAYPLALVISAADGDLQASPLPLVLQRDSAGPGVLIGHFSRFNPQLALVRREQRALVAFSGAQGYISSSWLRERKYAPTWNYQAVHFKVAITLDDRASAAREALETLIRHADGPYPNPWQIDEMGPRFDQLVTAIVPFKATILDTQVQFKLGQGDPDSVLEDGIAGLTRYGQLALANAMLRHHGMAQQATSTLSAPPSSTTPD</sequence>
<protein>
    <submittedName>
        <fullName evidence="1">FMN-binding negative transcriptional regulator</fullName>
    </submittedName>
</protein>